<evidence type="ECO:0000313" key="3">
    <source>
        <dbReference type="Proteomes" id="UP001489004"/>
    </source>
</evidence>
<dbReference type="PANTHER" id="PTHR46573:SF1">
    <property type="entry name" value="WD REPEAT, SAM AND U-BOX DOMAIN-CONTAINING PROTEIN 1"/>
    <property type="match status" value="1"/>
</dbReference>
<dbReference type="GO" id="GO:0004842">
    <property type="term" value="F:ubiquitin-protein transferase activity"/>
    <property type="evidence" value="ECO:0007669"/>
    <property type="project" value="InterPro"/>
</dbReference>
<comment type="caution">
    <text evidence="2">The sequence shown here is derived from an EMBL/GenBank/DDBJ whole genome shotgun (WGS) entry which is preliminary data.</text>
</comment>
<gene>
    <name evidence="2" type="ORF">WJX72_002481</name>
</gene>
<reference evidence="2 3" key="1">
    <citation type="journal article" date="2024" name="Nat. Commun.">
        <title>Phylogenomics reveals the evolutionary origins of lichenization in chlorophyte algae.</title>
        <authorList>
            <person name="Puginier C."/>
            <person name="Libourel C."/>
            <person name="Otte J."/>
            <person name="Skaloud P."/>
            <person name="Haon M."/>
            <person name="Grisel S."/>
            <person name="Petersen M."/>
            <person name="Berrin J.G."/>
            <person name="Delaux P.M."/>
            <person name="Dal Grande F."/>
            <person name="Keller J."/>
        </authorList>
    </citation>
    <scope>NUCLEOTIDE SEQUENCE [LARGE SCALE GENOMIC DNA]</scope>
    <source>
        <strain evidence="2 3">SAG 2043</strain>
    </source>
</reference>
<feature type="domain" description="U-box" evidence="1">
    <location>
        <begin position="187"/>
        <end position="259"/>
    </location>
</feature>
<sequence length="259" mass="27962">MKTLASCKALASGLQDLCVLAEASSQLSAVGTSKQAVVHALTTPLDDLHDAIVFFHYIDNVLAQGATSADWRSLKACTMALVQSLTAMHKLRRLWEPKRRYNDINASWVKLARGHVSAVSRGWCNAGMAAELVEALAVLYALCEAGGKPAYWDLLKLQWAQLEEALEGVRASFAAQLGHQQQGWAGITEDTISCPITQEIMQDPVVCADGHTYERSAIAAWLAAHDTSPMTNQPLASKALIANIAVRQVVAGFLQHSKA</sequence>
<dbReference type="SUPFAM" id="SSF57850">
    <property type="entry name" value="RING/U-box"/>
    <property type="match status" value="1"/>
</dbReference>
<dbReference type="PANTHER" id="PTHR46573">
    <property type="entry name" value="WD REPEAT, SAM AND U-BOX DOMAIN-CONTAINING PROTEIN 1"/>
    <property type="match status" value="1"/>
</dbReference>
<dbReference type="Proteomes" id="UP001489004">
    <property type="component" value="Unassembled WGS sequence"/>
</dbReference>
<dbReference type="EMBL" id="JALJOR010000001">
    <property type="protein sequence ID" value="KAK9828868.1"/>
    <property type="molecule type" value="Genomic_DNA"/>
</dbReference>
<name>A0AAW1R5G1_9CHLO</name>
<keyword evidence="3" id="KW-1185">Reference proteome</keyword>
<accession>A0AAW1R5G1</accession>
<protein>
    <recommendedName>
        <fullName evidence="1">U-box domain-containing protein</fullName>
    </recommendedName>
</protein>
<dbReference type="SMART" id="SM00504">
    <property type="entry name" value="Ubox"/>
    <property type="match status" value="1"/>
</dbReference>
<dbReference type="PROSITE" id="PS51698">
    <property type="entry name" value="U_BOX"/>
    <property type="match status" value="1"/>
</dbReference>
<proteinExistence type="predicted"/>
<dbReference type="InterPro" id="IPR052085">
    <property type="entry name" value="WD-SAM-U-box"/>
</dbReference>
<dbReference type="InterPro" id="IPR003613">
    <property type="entry name" value="Ubox_domain"/>
</dbReference>
<dbReference type="InterPro" id="IPR013083">
    <property type="entry name" value="Znf_RING/FYVE/PHD"/>
</dbReference>
<dbReference type="CDD" id="cd16655">
    <property type="entry name" value="RING-Ubox_WDSUB1-like"/>
    <property type="match status" value="1"/>
</dbReference>
<evidence type="ECO:0000313" key="2">
    <source>
        <dbReference type="EMBL" id="KAK9828868.1"/>
    </source>
</evidence>
<evidence type="ECO:0000259" key="1">
    <source>
        <dbReference type="PROSITE" id="PS51698"/>
    </source>
</evidence>
<organism evidence="2 3">
    <name type="scientific">[Myrmecia] bisecta</name>
    <dbReference type="NCBI Taxonomy" id="41462"/>
    <lineage>
        <taxon>Eukaryota</taxon>
        <taxon>Viridiplantae</taxon>
        <taxon>Chlorophyta</taxon>
        <taxon>core chlorophytes</taxon>
        <taxon>Trebouxiophyceae</taxon>
        <taxon>Trebouxiales</taxon>
        <taxon>Trebouxiaceae</taxon>
        <taxon>Myrmecia</taxon>
    </lineage>
</organism>
<dbReference type="Pfam" id="PF04564">
    <property type="entry name" value="U-box"/>
    <property type="match status" value="1"/>
</dbReference>
<dbReference type="AlphaFoldDB" id="A0AAW1R5G1"/>
<dbReference type="GO" id="GO:0016567">
    <property type="term" value="P:protein ubiquitination"/>
    <property type="evidence" value="ECO:0007669"/>
    <property type="project" value="InterPro"/>
</dbReference>
<dbReference type="Gene3D" id="3.30.40.10">
    <property type="entry name" value="Zinc/RING finger domain, C3HC4 (zinc finger)"/>
    <property type="match status" value="1"/>
</dbReference>